<dbReference type="Gene3D" id="1.10.510.10">
    <property type="entry name" value="Transferase(Phosphotransferase) domain 1"/>
    <property type="match status" value="1"/>
</dbReference>
<keyword evidence="3" id="KW-0547">Nucleotide-binding</keyword>
<feature type="domain" description="Protein kinase" evidence="7">
    <location>
        <begin position="1138"/>
        <end position="1384"/>
    </location>
</feature>
<dbReference type="SUPFAM" id="SSF56112">
    <property type="entry name" value="Protein kinase-like (PK-like)"/>
    <property type="match status" value="1"/>
</dbReference>
<dbReference type="Pfam" id="PF00069">
    <property type="entry name" value="Pkinase"/>
    <property type="match status" value="1"/>
</dbReference>
<keyword evidence="9" id="KW-1185">Reference proteome</keyword>
<evidence type="ECO:0000256" key="4">
    <source>
        <dbReference type="ARBA" id="ARBA00022777"/>
    </source>
</evidence>
<dbReference type="PROSITE" id="PS50011">
    <property type="entry name" value="PROTEIN_KINASE_DOM"/>
    <property type="match status" value="1"/>
</dbReference>
<evidence type="ECO:0000256" key="5">
    <source>
        <dbReference type="ARBA" id="ARBA00022840"/>
    </source>
</evidence>
<accession>A0A8S1ANU9</accession>
<organism evidence="8 9">
    <name type="scientific">Arctia plantaginis</name>
    <name type="common">Wood tiger moth</name>
    <name type="synonym">Phalaena plantaginis</name>
    <dbReference type="NCBI Taxonomy" id="874455"/>
    <lineage>
        <taxon>Eukaryota</taxon>
        <taxon>Metazoa</taxon>
        <taxon>Ecdysozoa</taxon>
        <taxon>Arthropoda</taxon>
        <taxon>Hexapoda</taxon>
        <taxon>Insecta</taxon>
        <taxon>Pterygota</taxon>
        <taxon>Neoptera</taxon>
        <taxon>Endopterygota</taxon>
        <taxon>Lepidoptera</taxon>
        <taxon>Glossata</taxon>
        <taxon>Ditrysia</taxon>
        <taxon>Noctuoidea</taxon>
        <taxon>Erebidae</taxon>
        <taxon>Arctiinae</taxon>
        <taxon>Arctia</taxon>
    </lineage>
</organism>
<feature type="region of interest" description="Disordered" evidence="6">
    <location>
        <begin position="631"/>
        <end position="656"/>
    </location>
</feature>
<feature type="compositionally biased region" description="Acidic residues" evidence="6">
    <location>
        <begin position="633"/>
        <end position="646"/>
    </location>
</feature>
<dbReference type="EMBL" id="CADEBC010000525">
    <property type="protein sequence ID" value="CAB3246290.1"/>
    <property type="molecule type" value="Genomic_DNA"/>
</dbReference>
<evidence type="ECO:0000256" key="2">
    <source>
        <dbReference type="ARBA" id="ARBA00022679"/>
    </source>
</evidence>
<evidence type="ECO:0000313" key="9">
    <source>
        <dbReference type="Proteomes" id="UP000494106"/>
    </source>
</evidence>
<evidence type="ECO:0000256" key="1">
    <source>
        <dbReference type="ARBA" id="ARBA00022527"/>
    </source>
</evidence>
<feature type="compositionally biased region" description="Basic and acidic residues" evidence="6">
    <location>
        <begin position="431"/>
        <end position="460"/>
    </location>
</feature>
<feature type="compositionally biased region" description="Low complexity" evidence="6">
    <location>
        <begin position="157"/>
        <end position="174"/>
    </location>
</feature>
<dbReference type="SMART" id="SM00220">
    <property type="entry name" value="S_TKc"/>
    <property type="match status" value="1"/>
</dbReference>
<feature type="compositionally biased region" description="Basic and acidic residues" evidence="6">
    <location>
        <begin position="246"/>
        <end position="270"/>
    </location>
</feature>
<sequence>MKKNYFARYASPNIVIVPTSTTNTTTIAANSGPSTNKQIGAKYPDVLSKKLKSSHDDLNMSTNCLDIDSVEEALRQLHNEQTVPAVLSSKHEGTFISNSKYSCQSNLIELTNTYNNDSTLKSEACLKKQAIGTKVSKCYNIEANKEQDFENSNRLQNNTDSSKYSNNYTSSTTSVRANNKLKHMNIQDQKKHSQSTINQTETKDSPCESSRKRSMKQEDCNDKNVNMTCLEQRKVLKMKASSSSNNRDKKHFEPSLKDKLTLRSKEQRHEYENIKSNNDGLRSARLLHEQINVKTSGALKRYLDYRRFLDNCYKKRDKKSCLTEPKVREERSSKYIKEKEASRNVKPVMERKENKENLKLKSVIERAKKKQESKKINSYIDKKICHKESTTNEHTKYKNDNKDITSTERIKKKDEIKIKLTSYLASKKKKEKPDKRHDKPSKTVETNKKLNFINKKEISRVKKQRKSQKELCNGTSYNTSERKKLKDETNKKTNQIKTSGPKRQKDFEHEKTQKSRKSESSTERNSSCRKITEMTPTSTRTVKIIKEPSGINLPSINTIDLRSKLTLKRTINQSNIDITRIKSSSKRENLLVTLNQEVQARRFESSQAASKPKVKKTKKIKLVINIKCPNSNDDSDEVANESEPEITSENTSPHQDLSFLDEIDIDGIVDSLNAGQRMESPIRENNISTEVGLNDELICKNNSNSSVEALTRDCHLIDIQHPDSLIHNSEQSNVGFINKVTNPQVIATKNNTNLLKGHNDDVYEVIDITDDVENNTILVDDDSVLVSMDQNKNVKQSIVLHKQRGNKSDIFLSESNKANPKVPIIYINNNPRDGTGAEINIGELLDVKHWDAQVNGINANQETSNNLSKDLKIPKKENECREVSEIVVASDFILNDTDHPPIHIKKESDIHSLLNIKNETYDNNIVPSTSVKKEVSHNPTRVKKESHDETISSTKIINSENVSVTLPVQSNIDSKDNDKTPAKEVSVQNTTIIKSENTNSAFSEYDSHSKKDSINPTVDVNQSKYTPFIEKVNTELSKNKTKQAEIVTSTIKNRQDNPVTLTDSPLKIPSIPKESELKTGNDINNATATPQTNLENKHVEAVESPSINTEHYNIGGNLNKGYINAMEKQMFESLHKKFTVLDLIHGGYFSNIYKCQDSSGGLYAVKVLRHRFLSMGMYKKSIFTGLQKIRNKYGHFNIEIISHFYMDWELCWLTEYYPRNLGQELANKTFLNIDVVQNLSRQLVSAVIMLTRNCIIHSDIKPSHILLNSEGNGLKLCGFDRADYGYNIKITPSSGTSSYRAPEIILGFKADYKIDVWATALVIYEMATGTKLFPGIYNNQILYHQICTLGPIDIEMLERSTQVHKHFLDTNFMRQVGPKVRYAV</sequence>
<evidence type="ECO:0000256" key="3">
    <source>
        <dbReference type="ARBA" id="ARBA00022741"/>
    </source>
</evidence>
<dbReference type="InterPro" id="IPR050108">
    <property type="entry name" value="CDK"/>
</dbReference>
<feature type="region of interest" description="Disordered" evidence="6">
    <location>
        <begin position="426"/>
        <end position="535"/>
    </location>
</feature>
<feature type="region of interest" description="Disordered" evidence="6">
    <location>
        <begin position="237"/>
        <end position="270"/>
    </location>
</feature>
<evidence type="ECO:0000259" key="7">
    <source>
        <dbReference type="PROSITE" id="PS50011"/>
    </source>
</evidence>
<proteinExistence type="predicted"/>
<dbReference type="GO" id="GO:0004674">
    <property type="term" value="F:protein serine/threonine kinase activity"/>
    <property type="evidence" value="ECO:0007669"/>
    <property type="project" value="UniProtKB-KW"/>
</dbReference>
<dbReference type="OrthoDB" id="5979581at2759"/>
<feature type="compositionally biased region" description="Polar residues" evidence="6">
    <location>
        <begin position="523"/>
        <end position="535"/>
    </location>
</feature>
<feature type="region of interest" description="Disordered" evidence="6">
    <location>
        <begin position="1056"/>
        <end position="1089"/>
    </location>
</feature>
<protein>
    <recommendedName>
        <fullName evidence="7">Protein kinase domain-containing protein</fullName>
    </recommendedName>
</protein>
<evidence type="ECO:0000313" key="8">
    <source>
        <dbReference type="EMBL" id="CAB3246290.1"/>
    </source>
</evidence>
<keyword evidence="1" id="KW-0723">Serine/threonine-protein kinase</keyword>
<evidence type="ECO:0000256" key="6">
    <source>
        <dbReference type="SAM" id="MobiDB-lite"/>
    </source>
</evidence>
<dbReference type="GO" id="GO:0005634">
    <property type="term" value="C:nucleus"/>
    <property type="evidence" value="ECO:0007669"/>
    <property type="project" value="TreeGrafter"/>
</dbReference>
<feature type="compositionally biased region" description="Basic and acidic residues" evidence="6">
    <location>
        <begin position="480"/>
        <end position="491"/>
    </location>
</feature>
<dbReference type="PANTHER" id="PTHR24056">
    <property type="entry name" value="CELL DIVISION PROTEIN KINASE"/>
    <property type="match status" value="1"/>
</dbReference>
<feature type="compositionally biased region" description="Basic and acidic residues" evidence="6">
    <location>
        <begin position="503"/>
        <end position="522"/>
    </location>
</feature>
<keyword evidence="2" id="KW-0808">Transferase</keyword>
<keyword evidence="5" id="KW-0067">ATP-binding</keyword>
<comment type="caution">
    <text evidence="8">The sequence shown here is derived from an EMBL/GenBank/DDBJ whole genome shotgun (WGS) entry which is preliminary data.</text>
</comment>
<feature type="region of interest" description="Disordered" evidence="6">
    <location>
        <begin position="149"/>
        <end position="220"/>
    </location>
</feature>
<dbReference type="GO" id="GO:0005524">
    <property type="term" value="F:ATP binding"/>
    <property type="evidence" value="ECO:0007669"/>
    <property type="project" value="UniProtKB-KW"/>
</dbReference>
<dbReference type="InterPro" id="IPR011009">
    <property type="entry name" value="Kinase-like_dom_sf"/>
</dbReference>
<dbReference type="PANTHER" id="PTHR24056:SF538">
    <property type="entry name" value="SERINE_THREONINE-PROTEIN KINASE PRP4 HOMOLOG"/>
    <property type="match status" value="1"/>
</dbReference>
<keyword evidence="4" id="KW-0418">Kinase</keyword>
<dbReference type="Proteomes" id="UP000494106">
    <property type="component" value="Unassembled WGS sequence"/>
</dbReference>
<reference evidence="8 9" key="1">
    <citation type="submission" date="2020-04" db="EMBL/GenBank/DDBJ databases">
        <authorList>
            <person name="Wallbank WR R."/>
            <person name="Pardo Diaz C."/>
            <person name="Kozak K."/>
            <person name="Martin S."/>
            <person name="Jiggins C."/>
            <person name="Moest M."/>
            <person name="Warren A I."/>
            <person name="Byers J.R.P. K."/>
            <person name="Montejo-Kovacevich G."/>
            <person name="Yen C E."/>
        </authorList>
    </citation>
    <scope>NUCLEOTIDE SEQUENCE [LARGE SCALE GENOMIC DNA]</scope>
</reference>
<gene>
    <name evidence="8" type="ORF">APLA_LOCUS10811</name>
</gene>
<feature type="compositionally biased region" description="Basic and acidic residues" evidence="6">
    <location>
        <begin position="201"/>
        <end position="220"/>
    </location>
</feature>
<name>A0A8S1ANU9_ARCPL</name>
<dbReference type="InterPro" id="IPR000719">
    <property type="entry name" value="Prot_kinase_dom"/>
</dbReference>